<dbReference type="RefSeq" id="WP_377573658.1">
    <property type="nucleotide sequence ID" value="NZ_JBHTMP010000039.1"/>
</dbReference>
<organism evidence="5 6">
    <name type="scientific">Micromonospora sonneratiae</name>
    <dbReference type="NCBI Taxonomy" id="1184706"/>
    <lineage>
        <taxon>Bacteria</taxon>
        <taxon>Bacillati</taxon>
        <taxon>Actinomycetota</taxon>
        <taxon>Actinomycetes</taxon>
        <taxon>Micromonosporales</taxon>
        <taxon>Micromonosporaceae</taxon>
        <taxon>Micromonospora</taxon>
    </lineage>
</organism>
<feature type="domain" description="Beta-lactamase-related" evidence="4">
    <location>
        <begin position="39"/>
        <end position="360"/>
    </location>
</feature>
<feature type="chain" id="PRO_5046086906" evidence="3">
    <location>
        <begin position="19"/>
        <end position="573"/>
    </location>
</feature>
<feature type="region of interest" description="Disordered" evidence="1">
    <location>
        <begin position="506"/>
        <end position="573"/>
    </location>
</feature>
<dbReference type="InterPro" id="IPR012338">
    <property type="entry name" value="Beta-lactam/transpept-like"/>
</dbReference>
<keyword evidence="3" id="KW-0732">Signal</keyword>
<dbReference type="Gene3D" id="3.40.710.10">
    <property type="entry name" value="DD-peptidase/beta-lactamase superfamily"/>
    <property type="match status" value="1"/>
</dbReference>
<evidence type="ECO:0000256" key="1">
    <source>
        <dbReference type="SAM" id="MobiDB-lite"/>
    </source>
</evidence>
<dbReference type="GO" id="GO:0016787">
    <property type="term" value="F:hydrolase activity"/>
    <property type="evidence" value="ECO:0007669"/>
    <property type="project" value="UniProtKB-KW"/>
</dbReference>
<keyword evidence="2" id="KW-0812">Transmembrane</keyword>
<proteinExistence type="predicted"/>
<evidence type="ECO:0000256" key="2">
    <source>
        <dbReference type="SAM" id="Phobius"/>
    </source>
</evidence>
<keyword evidence="5" id="KW-0378">Hydrolase</keyword>
<evidence type="ECO:0000313" key="6">
    <source>
        <dbReference type="Proteomes" id="UP001597260"/>
    </source>
</evidence>
<dbReference type="Proteomes" id="UP001597260">
    <property type="component" value="Unassembled WGS sequence"/>
</dbReference>
<keyword evidence="2" id="KW-1133">Transmembrane helix</keyword>
<dbReference type="InterPro" id="IPR050491">
    <property type="entry name" value="AmpC-like"/>
</dbReference>
<dbReference type="SUPFAM" id="SSF56601">
    <property type="entry name" value="beta-lactamase/transpeptidase-like"/>
    <property type="match status" value="1"/>
</dbReference>
<name>A0ABW3YJU9_9ACTN</name>
<feature type="transmembrane region" description="Helical" evidence="2">
    <location>
        <begin position="472"/>
        <end position="496"/>
    </location>
</feature>
<feature type="signal peptide" evidence="3">
    <location>
        <begin position="1"/>
        <end position="18"/>
    </location>
</feature>
<gene>
    <name evidence="5" type="ORF">ACFQ4H_22715</name>
</gene>
<comment type="caution">
    <text evidence="5">The sequence shown here is derived from an EMBL/GenBank/DDBJ whole genome shotgun (WGS) entry which is preliminary data.</text>
</comment>
<protein>
    <submittedName>
        <fullName evidence="5">Serine hydrolase domain-containing protein</fullName>
        <ecNumber evidence="5">3.-.-.-</ecNumber>
    </submittedName>
</protein>
<keyword evidence="6" id="KW-1185">Reference proteome</keyword>
<dbReference type="InterPro" id="IPR001466">
    <property type="entry name" value="Beta-lactam-related"/>
</dbReference>
<dbReference type="EMBL" id="JBHTMP010000039">
    <property type="protein sequence ID" value="MFD1323906.1"/>
    <property type="molecule type" value="Genomic_DNA"/>
</dbReference>
<accession>A0ABW3YJU9</accession>
<feature type="transmembrane region" description="Helical" evidence="2">
    <location>
        <begin position="438"/>
        <end position="460"/>
    </location>
</feature>
<dbReference type="Pfam" id="PF00144">
    <property type="entry name" value="Beta-lactamase"/>
    <property type="match status" value="1"/>
</dbReference>
<reference evidence="6" key="1">
    <citation type="journal article" date="2019" name="Int. J. Syst. Evol. Microbiol.">
        <title>The Global Catalogue of Microorganisms (GCM) 10K type strain sequencing project: providing services to taxonomists for standard genome sequencing and annotation.</title>
        <authorList>
            <consortium name="The Broad Institute Genomics Platform"/>
            <consortium name="The Broad Institute Genome Sequencing Center for Infectious Disease"/>
            <person name="Wu L."/>
            <person name="Ma J."/>
        </authorList>
    </citation>
    <scope>NUCLEOTIDE SEQUENCE [LARGE SCALE GENOMIC DNA]</scope>
    <source>
        <strain evidence="6">JCM 31037</strain>
    </source>
</reference>
<dbReference type="PANTHER" id="PTHR46825:SF9">
    <property type="entry name" value="BETA-LACTAMASE-RELATED DOMAIN-CONTAINING PROTEIN"/>
    <property type="match status" value="1"/>
</dbReference>
<evidence type="ECO:0000259" key="4">
    <source>
        <dbReference type="Pfam" id="PF00144"/>
    </source>
</evidence>
<evidence type="ECO:0000313" key="5">
    <source>
        <dbReference type="EMBL" id="MFD1323906.1"/>
    </source>
</evidence>
<dbReference type="EC" id="3.-.-.-" evidence="5"/>
<keyword evidence="2" id="KW-0472">Membrane</keyword>
<dbReference type="PANTHER" id="PTHR46825">
    <property type="entry name" value="D-ALANYL-D-ALANINE-CARBOXYPEPTIDASE/ENDOPEPTIDASE AMPH"/>
    <property type="match status" value="1"/>
</dbReference>
<evidence type="ECO:0000256" key="3">
    <source>
        <dbReference type="SAM" id="SignalP"/>
    </source>
</evidence>
<sequence>MRNWARPLMALACLAALAVPARPAAGAPADDGFAQIGAYLDRQVAETRAPGTAVAIVRGEQVVYQRTWGVDGDGEPVTGRTPFLLGSVAKPFTALAVMQLVEADRVALDAPIRRYLPWFRLADGTAATTITVRQLLTHTSGLPDVAAKGLTDRFDNTADGLTRSVRDLAGIRPTAAPGRTHQYSDANYQILGALVETVSGQPFGTYLRHNVLEPLDMRHAVTTEAEAEAVGLPAGHRHHFGRPQRFDPPYDTSGVPYGYLAASLDDLTHFTLAQLNDGRYGDTQLLSPDGVAQSHTGQVPVGSRGRYGLGWRDTVLTGTDTRIVWHAGATPGYFSHVVLVPESDLAVVVLSNVYSLPMDPPLAATAFNLVRIMHGHAATTATEEPLFTWTRIGLVAFAGLLLAGLVWTVFRTVRQRRSATRHGRTAARDGIEPARGRIIAGTAGWLAGCAALVAGALWGLPAALGGSGPAQVLLWALDIGQTLVAIAVLATALALVRIVRTGYALAGSRPADPPQRQDGQDRGQQLQHGQDRGQGCRATSPTAARVDGGDDADGRSHDGQPWVRRPEPAAPAG</sequence>
<feature type="transmembrane region" description="Helical" evidence="2">
    <location>
        <begin position="389"/>
        <end position="410"/>
    </location>
</feature>